<feature type="signal peptide" evidence="5">
    <location>
        <begin position="1"/>
        <end position="28"/>
    </location>
</feature>
<dbReference type="InterPro" id="IPR017853">
    <property type="entry name" value="GH"/>
</dbReference>
<dbReference type="Gene3D" id="3.20.20.80">
    <property type="entry name" value="Glycosidases"/>
    <property type="match status" value="1"/>
</dbReference>
<dbReference type="GO" id="GO:0004553">
    <property type="term" value="F:hydrolase activity, hydrolyzing O-glycosyl compounds"/>
    <property type="evidence" value="ECO:0007669"/>
    <property type="project" value="InterPro"/>
</dbReference>
<comment type="caution">
    <text evidence="7">The sequence shown here is derived from an EMBL/GenBank/DDBJ whole genome shotgun (WGS) entry which is preliminary data.</text>
</comment>
<evidence type="ECO:0000259" key="6">
    <source>
        <dbReference type="PROSITE" id="PS51764"/>
    </source>
</evidence>
<comment type="similarity">
    <text evidence="3">Belongs to the glycosyl hydrolase 26 family.</text>
</comment>
<evidence type="ECO:0000256" key="2">
    <source>
        <dbReference type="ARBA" id="ARBA00023295"/>
    </source>
</evidence>
<evidence type="ECO:0000256" key="5">
    <source>
        <dbReference type="SAM" id="SignalP"/>
    </source>
</evidence>
<proteinExistence type="inferred from homology"/>
<dbReference type="SUPFAM" id="SSF51445">
    <property type="entry name" value="(Trans)glycosidases"/>
    <property type="match status" value="1"/>
</dbReference>
<dbReference type="OrthoDB" id="3684589at2"/>
<name>A0A0F4JQU2_9ACTN</name>
<feature type="region of interest" description="Disordered" evidence="4">
    <location>
        <begin position="365"/>
        <end position="450"/>
    </location>
</feature>
<organism evidence="7 8">
    <name type="scientific">Streptomyces katrae</name>
    <dbReference type="NCBI Taxonomy" id="68223"/>
    <lineage>
        <taxon>Bacteria</taxon>
        <taxon>Bacillati</taxon>
        <taxon>Actinomycetota</taxon>
        <taxon>Actinomycetes</taxon>
        <taxon>Kitasatosporales</taxon>
        <taxon>Streptomycetaceae</taxon>
        <taxon>Streptomyces</taxon>
    </lineage>
</organism>
<feature type="compositionally biased region" description="Pro residues" evidence="4">
    <location>
        <begin position="365"/>
        <end position="443"/>
    </location>
</feature>
<reference evidence="7 8" key="1">
    <citation type="submission" date="2015-02" db="EMBL/GenBank/DDBJ databases">
        <authorList>
            <person name="Ju K.-S."/>
            <person name="Doroghazi J.R."/>
            <person name="Metcalf W."/>
        </authorList>
    </citation>
    <scope>NUCLEOTIDE SEQUENCE [LARGE SCALE GENOMIC DNA]</scope>
    <source>
        <strain evidence="7 8">NRRL ISP-5550</strain>
    </source>
</reference>
<evidence type="ECO:0000313" key="7">
    <source>
        <dbReference type="EMBL" id="KJY36732.1"/>
    </source>
</evidence>
<evidence type="ECO:0000256" key="1">
    <source>
        <dbReference type="ARBA" id="ARBA00022801"/>
    </source>
</evidence>
<gene>
    <name evidence="7" type="ORF">VR44_07315</name>
</gene>
<feature type="chain" id="PRO_5002471156" description="GH26 domain-containing protein" evidence="5">
    <location>
        <begin position="29"/>
        <end position="486"/>
    </location>
</feature>
<evidence type="ECO:0000313" key="8">
    <source>
        <dbReference type="Proteomes" id="UP000033551"/>
    </source>
</evidence>
<dbReference type="EMBL" id="JZWV01000143">
    <property type="protein sequence ID" value="KJY36732.1"/>
    <property type="molecule type" value="Genomic_DNA"/>
</dbReference>
<dbReference type="InterPro" id="IPR022790">
    <property type="entry name" value="GH26_dom"/>
</dbReference>
<keyword evidence="5" id="KW-0732">Signal</keyword>
<keyword evidence="8" id="KW-1185">Reference proteome</keyword>
<dbReference type="AlphaFoldDB" id="A0A0F4JQU2"/>
<keyword evidence="1 3" id="KW-0378">Hydrolase</keyword>
<protein>
    <recommendedName>
        <fullName evidence="6">GH26 domain-containing protein</fullName>
    </recommendedName>
</protein>
<accession>A0A0F4JQU2</accession>
<sequence>MPRPHHRLVSTCVGTVTAGLLATGAALAAPDDDPAKGSDTAFGAYLDYGPSGIARIPRLSRWLGGREVRVGHTYLPGDSWAGIEGRVPFLEDWAQWRRAEDDRMFVLNVPMQARNEGRVPDWQVAQLIRAGAQGEHDKHFRRLAERLVELGVPDTVIVLGWEMNGTTYTHRCGPDPEHWKAYWNRVVNTMRSVPGQRFKFDFTPNRGTDAIPWTECYPGDDVVDVIGMDSYDQGPGRTFDDHVRQPYGLQQHVDFAKAHGKRISYPEWGLFRNGDNPEYVRRMLQWIDQHHPLYHTITDYCPHGVWQCKQNPRSSKVFRDALSDQGPVVVPTPVVPTPVVPTPVVPAPVVPTPVVPTPVVPTPAVPTPQLPTPEVPTPSAPTPDAPTPTPTPTPEATPSPTPTPVAPEPQPLPTRPAPSVSQPPKPQPTKPQPTKPEPKPQPQQPVNSKQWCLPLDFGDWFSKLMGKQQVCITFGGWGGDSGFWPF</sequence>
<dbReference type="PATRIC" id="fig|68223.7.peg.3934"/>
<feature type="active site" description="Proton donor" evidence="3">
    <location>
        <position position="162"/>
    </location>
</feature>
<feature type="active site" description="Nucleophile" evidence="3">
    <location>
        <position position="267"/>
    </location>
</feature>
<feature type="domain" description="GH26" evidence="6">
    <location>
        <begin position="22"/>
        <end position="321"/>
    </location>
</feature>
<evidence type="ECO:0000256" key="4">
    <source>
        <dbReference type="SAM" id="MobiDB-lite"/>
    </source>
</evidence>
<dbReference type="RefSeq" id="WP_045946558.1">
    <property type="nucleotide sequence ID" value="NZ_JZWV01000143.1"/>
</dbReference>
<dbReference type="Proteomes" id="UP000033551">
    <property type="component" value="Unassembled WGS sequence"/>
</dbReference>
<keyword evidence="2 3" id="KW-0326">Glycosidase</keyword>
<dbReference type="Pfam" id="PF02156">
    <property type="entry name" value="Glyco_hydro_26"/>
    <property type="match status" value="1"/>
</dbReference>
<dbReference type="PROSITE" id="PS51764">
    <property type="entry name" value="GH26"/>
    <property type="match status" value="1"/>
</dbReference>
<dbReference type="STRING" id="68223.GCA_002028425_03001"/>
<evidence type="ECO:0000256" key="3">
    <source>
        <dbReference type="PROSITE-ProRule" id="PRU01100"/>
    </source>
</evidence>